<sequence length="100" mass="10153">MWIVFLWRPAPGRFAALTALSGLGTGRASTVVPSVVPGHRHRPASVVPSVVLSVVPPVVPGDRDRPEPVVASIVPSVVASVVPSVVAADGHRRAGAVLGG</sequence>
<proteinExistence type="predicted"/>
<dbReference type="EMBL" id="JBHSPR010000032">
    <property type="protein sequence ID" value="MFC6020566.1"/>
    <property type="molecule type" value="Genomic_DNA"/>
</dbReference>
<evidence type="ECO:0000313" key="2">
    <source>
        <dbReference type="Proteomes" id="UP001596203"/>
    </source>
</evidence>
<dbReference type="RefSeq" id="WP_377427914.1">
    <property type="nucleotide sequence ID" value="NZ_JBHSPR010000032.1"/>
</dbReference>
<organism evidence="1 2">
    <name type="scientific">Plantactinospora solaniradicis</name>
    <dbReference type="NCBI Taxonomy" id="1723736"/>
    <lineage>
        <taxon>Bacteria</taxon>
        <taxon>Bacillati</taxon>
        <taxon>Actinomycetota</taxon>
        <taxon>Actinomycetes</taxon>
        <taxon>Micromonosporales</taxon>
        <taxon>Micromonosporaceae</taxon>
        <taxon>Plantactinospora</taxon>
    </lineage>
</organism>
<name>A0ABW1KH29_9ACTN</name>
<protein>
    <recommendedName>
        <fullName evidence="3">Secreted protein</fullName>
    </recommendedName>
</protein>
<reference evidence="2" key="1">
    <citation type="journal article" date="2019" name="Int. J. Syst. Evol. Microbiol.">
        <title>The Global Catalogue of Microorganisms (GCM) 10K type strain sequencing project: providing services to taxonomists for standard genome sequencing and annotation.</title>
        <authorList>
            <consortium name="The Broad Institute Genomics Platform"/>
            <consortium name="The Broad Institute Genome Sequencing Center for Infectious Disease"/>
            <person name="Wu L."/>
            <person name="Ma J."/>
        </authorList>
    </citation>
    <scope>NUCLEOTIDE SEQUENCE [LARGE SCALE GENOMIC DNA]</scope>
    <source>
        <strain evidence="2">ZS-35-S2</strain>
    </source>
</reference>
<accession>A0ABW1KH29</accession>
<gene>
    <name evidence="1" type="ORF">ACFP2T_30890</name>
</gene>
<evidence type="ECO:0000313" key="1">
    <source>
        <dbReference type="EMBL" id="MFC6020566.1"/>
    </source>
</evidence>
<comment type="caution">
    <text evidence="1">The sequence shown here is derived from an EMBL/GenBank/DDBJ whole genome shotgun (WGS) entry which is preliminary data.</text>
</comment>
<evidence type="ECO:0008006" key="3">
    <source>
        <dbReference type="Google" id="ProtNLM"/>
    </source>
</evidence>
<keyword evidence="2" id="KW-1185">Reference proteome</keyword>
<dbReference type="Proteomes" id="UP001596203">
    <property type="component" value="Unassembled WGS sequence"/>
</dbReference>